<protein>
    <submittedName>
        <fullName evidence="3">Uncharacterized protein</fullName>
    </submittedName>
</protein>
<evidence type="ECO:0000256" key="2">
    <source>
        <dbReference type="SAM" id="MobiDB-lite"/>
    </source>
</evidence>
<feature type="region of interest" description="Disordered" evidence="2">
    <location>
        <begin position="956"/>
        <end position="999"/>
    </location>
</feature>
<feature type="compositionally biased region" description="Polar residues" evidence="2">
    <location>
        <begin position="1050"/>
        <end position="1075"/>
    </location>
</feature>
<feature type="region of interest" description="Disordered" evidence="2">
    <location>
        <begin position="198"/>
        <end position="255"/>
    </location>
</feature>
<feature type="compositionally biased region" description="Low complexity" evidence="2">
    <location>
        <begin position="87"/>
        <end position="99"/>
    </location>
</feature>
<dbReference type="EMBL" id="DF237615">
    <property type="protein sequence ID" value="GAQ90640.1"/>
    <property type="molecule type" value="Genomic_DNA"/>
</dbReference>
<keyword evidence="4" id="KW-1185">Reference proteome</keyword>
<feature type="compositionally biased region" description="Polar residues" evidence="2">
    <location>
        <begin position="65"/>
        <end position="79"/>
    </location>
</feature>
<proteinExistence type="predicted"/>
<gene>
    <name evidence="3" type="ORF">KFL_006660030</name>
</gene>
<keyword evidence="1" id="KW-0175">Coiled coil</keyword>
<feature type="coiled-coil region" evidence="1">
    <location>
        <begin position="527"/>
        <end position="561"/>
    </location>
</feature>
<evidence type="ECO:0000256" key="1">
    <source>
        <dbReference type="SAM" id="Coils"/>
    </source>
</evidence>
<feature type="compositionally biased region" description="Low complexity" evidence="2">
    <location>
        <begin position="930"/>
        <end position="940"/>
    </location>
</feature>
<feature type="region of interest" description="Disordered" evidence="2">
    <location>
        <begin position="911"/>
        <end position="940"/>
    </location>
</feature>
<feature type="compositionally biased region" description="Basic and acidic residues" evidence="2">
    <location>
        <begin position="1162"/>
        <end position="1184"/>
    </location>
</feature>
<feature type="compositionally biased region" description="Acidic residues" evidence="2">
    <location>
        <begin position="988"/>
        <end position="998"/>
    </location>
</feature>
<accession>A0A1Y1IIC9</accession>
<dbReference type="Proteomes" id="UP000054558">
    <property type="component" value="Unassembled WGS sequence"/>
</dbReference>
<name>A0A1Y1IIC9_KLENI</name>
<dbReference type="AlphaFoldDB" id="A0A1Y1IIC9"/>
<feature type="compositionally biased region" description="Pro residues" evidence="2">
    <location>
        <begin position="1025"/>
        <end position="1034"/>
    </location>
</feature>
<feature type="compositionally biased region" description="Polar residues" evidence="2">
    <location>
        <begin position="26"/>
        <end position="35"/>
    </location>
</feature>
<evidence type="ECO:0000313" key="4">
    <source>
        <dbReference type="Proteomes" id="UP000054558"/>
    </source>
</evidence>
<feature type="region of interest" description="Disordered" evidence="2">
    <location>
        <begin position="1152"/>
        <end position="1184"/>
    </location>
</feature>
<organism evidence="3 4">
    <name type="scientific">Klebsormidium nitens</name>
    <name type="common">Green alga</name>
    <name type="synonym">Ulothrix nitens</name>
    <dbReference type="NCBI Taxonomy" id="105231"/>
    <lineage>
        <taxon>Eukaryota</taxon>
        <taxon>Viridiplantae</taxon>
        <taxon>Streptophyta</taxon>
        <taxon>Klebsormidiophyceae</taxon>
        <taxon>Klebsormidiales</taxon>
        <taxon>Klebsormidiaceae</taxon>
        <taxon>Klebsormidium</taxon>
    </lineage>
</organism>
<feature type="compositionally biased region" description="Low complexity" evidence="2">
    <location>
        <begin position="956"/>
        <end position="965"/>
    </location>
</feature>
<feature type="region of interest" description="Disordered" evidence="2">
    <location>
        <begin position="26"/>
        <end position="101"/>
    </location>
</feature>
<sequence>MADQNGDESSHVDELSDHVLFQILNESALNSSRSTPPEGDERNDIHYQGQGESSPGLGQLPKVEQVSSLRQANLSQPPVNLTGPGAPGKKPSLGLLSLGRPTIKVENNGPDERPLTEGRKKASVVIPPYAEVRSHSAMGFIEATSCGRPAEVPKKAPPLTLPFVMNKKQKAALSLRSGHFVQKDLPLILTVLKEDLEKRPKYDPPPQTKSPKHAPLSESSGKRPRGGRKGSLSGPLSRSEPHFAARNPNGGALPLIKITPDLEAKLKERRSQQEAKVYALLHDQQLESSIETVHALGGELNTWLAMGQAREAHLERLGMRWQAQRDGLSSEAEKKETFSEEIELLSAQLEECALRKEAVLVDKVGLHVMMRRLHDSMRTDVSTLGSIRARFQKLSGSCLGLIEDIKRSHVQKEQAEADAAAIRARIIDARLDQEEMLAEERARIETQRKLLADKVATETRRRTRAQEAREESLVAAKDAAIKTTQAVFANELAKGQTKIQLIKMSAAFQRIVDATGLRDVTELVNHFKDPKERVEKWKAEKERAEERIAALKTEFAALKVVLGDFELEGYSARLRWKEFDALESKQLASELSYLRMREGVESIRYRVQEVQASLEIVANSAGISLSGVDFFTGKSVEPSPIAKPLDLRPTALSAEMFGLPPGQAFHRMIAAALATTDGAARLLGGEGLDNLDSASSHEDSKKTLRRMKSDVGSGLVYVPGPMSGIPPDTAVDITRVLRLLQLKLERLLEVAGQLEHVPVDPGLGASATRALARKKDARASEFHRLMEALEWIPPSERLPEKPKDPKEAIDKAAMTAAVCNYIAAGIAAAAILPLPRAQLEKFAARVCTESQVDGPLHYPPFNHRLYEAASKSFSGKQAAEKPDDFGSSAWAARVLLEEMRADIKLSRSMGDGHVETARRSAGKASKDLRNSGGLSRSGSGEYSAAVALAERETAARSAESSLSTTGTAAVPAAMAEPKRRANRGAPETIEEGDEEGAGAEDARAVWLAAKRKVLVSPVVLLVPGPGGPVPPVPQSPSSGPQNGFPGLRPQSPNNDRVSQDVNAEGGETSSNSEQEGNPPEEEDTSIVGARSDLVVFKKQNILHRARRLTLIEGDLEEAERKRRAEERYRKMLRSIPGLEELDRDGLKLVGVAAPGAGGATGRKSEGEPSEGEEKSSEKPHVRWT</sequence>
<reference evidence="3 4" key="1">
    <citation type="journal article" date="2014" name="Nat. Commun.">
        <title>Klebsormidium flaccidum genome reveals primary factors for plant terrestrial adaptation.</title>
        <authorList>
            <person name="Hori K."/>
            <person name="Maruyama F."/>
            <person name="Fujisawa T."/>
            <person name="Togashi T."/>
            <person name="Yamamoto N."/>
            <person name="Seo M."/>
            <person name="Sato S."/>
            <person name="Yamada T."/>
            <person name="Mori H."/>
            <person name="Tajima N."/>
            <person name="Moriyama T."/>
            <person name="Ikeuchi M."/>
            <person name="Watanabe M."/>
            <person name="Wada H."/>
            <person name="Kobayashi K."/>
            <person name="Saito M."/>
            <person name="Masuda T."/>
            <person name="Sasaki-Sekimoto Y."/>
            <person name="Mashiguchi K."/>
            <person name="Awai K."/>
            <person name="Shimojima M."/>
            <person name="Masuda S."/>
            <person name="Iwai M."/>
            <person name="Nobusawa T."/>
            <person name="Narise T."/>
            <person name="Kondo S."/>
            <person name="Saito H."/>
            <person name="Sato R."/>
            <person name="Murakawa M."/>
            <person name="Ihara Y."/>
            <person name="Oshima-Yamada Y."/>
            <person name="Ohtaka K."/>
            <person name="Satoh M."/>
            <person name="Sonobe K."/>
            <person name="Ishii M."/>
            <person name="Ohtani R."/>
            <person name="Kanamori-Sato M."/>
            <person name="Honoki R."/>
            <person name="Miyazaki D."/>
            <person name="Mochizuki H."/>
            <person name="Umetsu J."/>
            <person name="Higashi K."/>
            <person name="Shibata D."/>
            <person name="Kamiya Y."/>
            <person name="Sato N."/>
            <person name="Nakamura Y."/>
            <person name="Tabata S."/>
            <person name="Ida S."/>
            <person name="Kurokawa K."/>
            <person name="Ohta H."/>
        </authorList>
    </citation>
    <scope>NUCLEOTIDE SEQUENCE [LARGE SCALE GENOMIC DNA]</scope>
    <source>
        <strain evidence="3 4">NIES-2285</strain>
    </source>
</reference>
<evidence type="ECO:0000313" key="3">
    <source>
        <dbReference type="EMBL" id="GAQ90640.1"/>
    </source>
</evidence>
<feature type="compositionally biased region" description="Basic and acidic residues" evidence="2">
    <location>
        <begin position="911"/>
        <end position="929"/>
    </location>
</feature>
<feature type="region of interest" description="Disordered" evidence="2">
    <location>
        <begin position="1020"/>
        <end position="1090"/>
    </location>
</feature>